<feature type="compositionally biased region" description="Polar residues" evidence="1">
    <location>
        <begin position="33"/>
        <end position="46"/>
    </location>
</feature>
<feature type="compositionally biased region" description="Polar residues" evidence="1">
    <location>
        <begin position="1"/>
        <end position="12"/>
    </location>
</feature>
<gene>
    <name evidence="2" type="ORF">SLS53_001758</name>
</gene>
<keyword evidence="3" id="KW-1185">Reference proteome</keyword>
<evidence type="ECO:0000313" key="3">
    <source>
        <dbReference type="Proteomes" id="UP001320245"/>
    </source>
</evidence>
<accession>A0AAN9URN2</accession>
<evidence type="ECO:0008006" key="4">
    <source>
        <dbReference type="Google" id="ProtNLM"/>
    </source>
</evidence>
<comment type="caution">
    <text evidence="2">The sequence shown here is derived from an EMBL/GenBank/DDBJ whole genome shotgun (WGS) entry which is preliminary data.</text>
</comment>
<sequence length="515" mass="58238">MLPPTTQASATLEQAEAEAMPLPDSRPDSPRSTNSKADSQKPNSITEAGEPDGVDNFIAKYNEMTGTTDVADDKYSLEPAFSETSPASPIDEASAAEAVAPEITISIVGSEGVASQSVEANSLETTSITRDEPDEDNYSDLYIKAWDKNGQAFVFEVVSTILEKASPKFEKMIYCTHVRGNREEWVWELSDNPAMLVTKPNPRQLYAFLRVLDKYEIDLETTNFHLFAKFWIVSFRKGLQTSNLEPIQALYIAYKLGDFKSLKETIRQVAHGVIIGEDGSIRDKNGHCIQDIVPIENELIKSIENIRNKDIEEVLKSLKEPYEYFMDAEKSTCQNYCKSMDGHLECNQKLLGSLLSNLLQQKLFPVPEPREYTGSFCSLAEKLMKMEIRGLFYPGIEMHKQRHTLCKLGQDTVVEKLLGGKEYLPLPASLVEHMYLMCKRCGSFRDESNEFEAYREAVRDVNLLDHDEFRKDIWGWMDPNDPETDTQGDDSLLDEDSGFIDVADHSVWIERKVSD</sequence>
<evidence type="ECO:0000313" key="2">
    <source>
        <dbReference type="EMBL" id="KAK7747503.1"/>
    </source>
</evidence>
<dbReference type="AlphaFoldDB" id="A0AAN9URN2"/>
<protein>
    <recommendedName>
        <fullName evidence="4">BTB domain-containing protein</fullName>
    </recommendedName>
</protein>
<organism evidence="2 3">
    <name type="scientific">Cytospora paraplurivora</name>
    <dbReference type="NCBI Taxonomy" id="2898453"/>
    <lineage>
        <taxon>Eukaryota</taxon>
        <taxon>Fungi</taxon>
        <taxon>Dikarya</taxon>
        <taxon>Ascomycota</taxon>
        <taxon>Pezizomycotina</taxon>
        <taxon>Sordariomycetes</taxon>
        <taxon>Sordariomycetidae</taxon>
        <taxon>Diaporthales</taxon>
        <taxon>Cytosporaceae</taxon>
        <taxon>Cytospora</taxon>
    </lineage>
</organism>
<feature type="region of interest" description="Disordered" evidence="1">
    <location>
        <begin position="1"/>
        <end position="56"/>
    </location>
</feature>
<evidence type="ECO:0000256" key="1">
    <source>
        <dbReference type="SAM" id="MobiDB-lite"/>
    </source>
</evidence>
<reference evidence="2 3" key="1">
    <citation type="journal article" date="2023" name="PLoS ONE">
        <title>Cytospora paraplurivora sp. nov. isolated from orchards with fruit tree decline syndrome in Ontario, Canada.</title>
        <authorList>
            <person name="Ilyukhin E."/>
            <person name="Nguyen H.D.T."/>
            <person name="Castle A.J."/>
            <person name="Ellouze W."/>
        </authorList>
    </citation>
    <scope>NUCLEOTIDE SEQUENCE [LARGE SCALE GENOMIC DNA]</scope>
    <source>
        <strain evidence="2 3">FDS-564</strain>
    </source>
</reference>
<dbReference type="Proteomes" id="UP001320245">
    <property type="component" value="Unassembled WGS sequence"/>
</dbReference>
<name>A0AAN9URN2_9PEZI</name>
<proteinExistence type="predicted"/>
<dbReference type="EMBL" id="JAJSPL020000004">
    <property type="protein sequence ID" value="KAK7747503.1"/>
    <property type="molecule type" value="Genomic_DNA"/>
</dbReference>